<accession>A0A0E9QIP9</accession>
<dbReference type="AlphaFoldDB" id="A0A0E9QIP9"/>
<organism evidence="1">
    <name type="scientific">Anguilla anguilla</name>
    <name type="common">European freshwater eel</name>
    <name type="synonym">Muraena anguilla</name>
    <dbReference type="NCBI Taxonomy" id="7936"/>
    <lineage>
        <taxon>Eukaryota</taxon>
        <taxon>Metazoa</taxon>
        <taxon>Chordata</taxon>
        <taxon>Craniata</taxon>
        <taxon>Vertebrata</taxon>
        <taxon>Euteleostomi</taxon>
        <taxon>Actinopterygii</taxon>
        <taxon>Neopterygii</taxon>
        <taxon>Teleostei</taxon>
        <taxon>Anguilliformes</taxon>
        <taxon>Anguillidae</taxon>
        <taxon>Anguilla</taxon>
    </lineage>
</organism>
<evidence type="ECO:0000313" key="1">
    <source>
        <dbReference type="EMBL" id="JAH15958.1"/>
    </source>
</evidence>
<dbReference type="EMBL" id="GBXM01092619">
    <property type="protein sequence ID" value="JAH15958.1"/>
    <property type="molecule type" value="Transcribed_RNA"/>
</dbReference>
<name>A0A0E9QIP9_ANGAN</name>
<proteinExistence type="predicted"/>
<sequence length="24" mass="2749">MHGKFAVSVMSELFRTSHPEELLC</sequence>
<reference evidence="1" key="2">
    <citation type="journal article" date="2015" name="Fish Shellfish Immunol.">
        <title>Early steps in the European eel (Anguilla anguilla)-Vibrio vulnificus interaction in the gills: Role of the RtxA13 toxin.</title>
        <authorList>
            <person name="Callol A."/>
            <person name="Pajuelo D."/>
            <person name="Ebbesson L."/>
            <person name="Teles M."/>
            <person name="MacKenzie S."/>
            <person name="Amaro C."/>
        </authorList>
    </citation>
    <scope>NUCLEOTIDE SEQUENCE</scope>
</reference>
<protein>
    <submittedName>
        <fullName evidence="1">Uncharacterized protein</fullName>
    </submittedName>
</protein>
<reference evidence="1" key="1">
    <citation type="submission" date="2014-11" db="EMBL/GenBank/DDBJ databases">
        <authorList>
            <person name="Amaro Gonzalez C."/>
        </authorList>
    </citation>
    <scope>NUCLEOTIDE SEQUENCE</scope>
</reference>